<dbReference type="PANTHER" id="PTHR47814">
    <property type="entry name" value="PEPTIDYL-TRNA HYDROLASE ARFB"/>
    <property type="match status" value="1"/>
</dbReference>
<feature type="region of interest" description="Disordered" evidence="2">
    <location>
        <begin position="107"/>
        <end position="139"/>
    </location>
</feature>
<comment type="similarity">
    <text evidence="1">Belongs to the prokaryotic/mitochondrial release factor family.</text>
</comment>
<evidence type="ECO:0000313" key="5">
    <source>
        <dbReference type="Proteomes" id="UP000014115"/>
    </source>
</evidence>
<dbReference type="PATRIC" id="fig|740709.3.peg.1072"/>
<feature type="compositionally biased region" description="Basic residues" evidence="2">
    <location>
        <begin position="130"/>
        <end position="139"/>
    </location>
</feature>
<reference evidence="4 5" key="1">
    <citation type="journal article" date="2012" name="J. Bacteriol.">
        <title>Genome Sequence of Idiomarina xiamenensis Type Strain 10-D-4.</title>
        <authorList>
            <person name="Lai Q."/>
            <person name="Wang L."/>
            <person name="Wang W."/>
            <person name="Shao Z."/>
        </authorList>
    </citation>
    <scope>NUCLEOTIDE SEQUENCE [LARGE SCALE GENOMIC DNA]</scope>
    <source>
        <strain evidence="4 5">10-D-4</strain>
    </source>
</reference>
<dbReference type="Proteomes" id="UP000014115">
    <property type="component" value="Unassembled WGS sequence"/>
</dbReference>
<gene>
    <name evidence="4" type="ORF">A10D4_05257</name>
</gene>
<dbReference type="GO" id="GO:0004045">
    <property type="term" value="F:peptidyl-tRNA hydrolase activity"/>
    <property type="evidence" value="ECO:0007669"/>
    <property type="project" value="TreeGrafter"/>
</dbReference>
<feature type="domain" description="Prokaryotic-type class I peptide chain release factors" evidence="3">
    <location>
        <begin position="22"/>
        <end position="38"/>
    </location>
</feature>
<dbReference type="Pfam" id="PF00472">
    <property type="entry name" value="RF-1"/>
    <property type="match status" value="1"/>
</dbReference>
<comment type="caution">
    <text evidence="4">The sequence shown here is derived from an EMBL/GenBank/DDBJ whole genome shotgun (WGS) entry which is preliminary data.</text>
</comment>
<dbReference type="AlphaFoldDB" id="K2KPR1"/>
<dbReference type="EMBL" id="AMRG01000005">
    <property type="protein sequence ID" value="EKE84449.1"/>
    <property type="molecule type" value="Genomic_DNA"/>
</dbReference>
<dbReference type="STRING" id="740709.A10D4_05257"/>
<dbReference type="NCBIfam" id="NF006718">
    <property type="entry name" value="PRK09256.1"/>
    <property type="match status" value="1"/>
</dbReference>
<dbReference type="InterPro" id="IPR000352">
    <property type="entry name" value="Pep_chain_release_fac_I"/>
</dbReference>
<proteinExistence type="inferred from homology"/>
<evidence type="ECO:0000256" key="2">
    <source>
        <dbReference type="SAM" id="MobiDB-lite"/>
    </source>
</evidence>
<protein>
    <recommendedName>
        <fullName evidence="3">Prokaryotic-type class I peptide chain release factors domain-containing protein</fullName>
    </recommendedName>
</protein>
<feature type="compositionally biased region" description="Basic residues" evidence="2">
    <location>
        <begin position="113"/>
        <end position="122"/>
    </location>
</feature>
<dbReference type="SUPFAM" id="SSF75620">
    <property type="entry name" value="Release factor"/>
    <property type="match status" value="1"/>
</dbReference>
<sequence length="139" mass="16029">MDMQISQRVSLREQDLQWQFIRSSGAGGQNVNKVATAVQLIFDIRASSLPDFYQQRLLNKNDHRITVGGKIIIKCQQTRSQANNRELALAQLVSLIRSVAYTPKKRIETKPTKAVKARRQQKKQQQSQKKALRRQRLTD</sequence>
<dbReference type="Gene3D" id="3.30.160.20">
    <property type="match status" value="1"/>
</dbReference>
<dbReference type="PANTHER" id="PTHR47814:SF1">
    <property type="entry name" value="PEPTIDYL-TRNA HYDROLASE ARFB"/>
    <property type="match status" value="1"/>
</dbReference>
<dbReference type="GO" id="GO:0072344">
    <property type="term" value="P:rescue of stalled ribosome"/>
    <property type="evidence" value="ECO:0007669"/>
    <property type="project" value="TreeGrafter"/>
</dbReference>
<name>K2KPR1_9GAMM</name>
<dbReference type="PROSITE" id="PS00745">
    <property type="entry name" value="RF_PROK_I"/>
    <property type="match status" value="1"/>
</dbReference>
<accession>K2KPR1</accession>
<dbReference type="GO" id="GO:0003747">
    <property type="term" value="F:translation release factor activity"/>
    <property type="evidence" value="ECO:0007669"/>
    <property type="project" value="InterPro"/>
</dbReference>
<evidence type="ECO:0000256" key="1">
    <source>
        <dbReference type="ARBA" id="ARBA00010835"/>
    </source>
</evidence>
<dbReference type="GO" id="GO:0043022">
    <property type="term" value="F:ribosome binding"/>
    <property type="evidence" value="ECO:0007669"/>
    <property type="project" value="TreeGrafter"/>
</dbReference>
<dbReference type="eggNOG" id="COG1186">
    <property type="taxonomic scope" value="Bacteria"/>
</dbReference>
<keyword evidence="5" id="KW-1185">Reference proteome</keyword>
<evidence type="ECO:0000259" key="3">
    <source>
        <dbReference type="PROSITE" id="PS00745"/>
    </source>
</evidence>
<evidence type="ECO:0000313" key="4">
    <source>
        <dbReference type="EMBL" id="EKE84449.1"/>
    </source>
</evidence>
<dbReference type="InterPro" id="IPR045853">
    <property type="entry name" value="Pep_chain_release_fac_I_sf"/>
</dbReference>
<organism evidence="4 5">
    <name type="scientific">Idiomarina xiamenensis 10-D-4</name>
    <dbReference type="NCBI Taxonomy" id="740709"/>
    <lineage>
        <taxon>Bacteria</taxon>
        <taxon>Pseudomonadati</taxon>
        <taxon>Pseudomonadota</taxon>
        <taxon>Gammaproteobacteria</taxon>
        <taxon>Alteromonadales</taxon>
        <taxon>Idiomarinaceae</taxon>
        <taxon>Idiomarina</taxon>
    </lineage>
</organism>